<dbReference type="Pfam" id="PF14209">
    <property type="entry name" value="DUF4321"/>
    <property type="match status" value="1"/>
</dbReference>
<reference evidence="2 3" key="1">
    <citation type="submission" date="2016-10" db="EMBL/GenBank/DDBJ databases">
        <authorList>
            <person name="de Groot N.N."/>
        </authorList>
    </citation>
    <scope>NUCLEOTIDE SEQUENCE [LARGE SCALE GENOMIC DNA]</scope>
    <source>
        <strain evidence="2 3">DSM 18978</strain>
    </source>
</reference>
<evidence type="ECO:0000313" key="2">
    <source>
        <dbReference type="EMBL" id="SCY16031.1"/>
    </source>
</evidence>
<keyword evidence="1" id="KW-0812">Transmembrane</keyword>
<gene>
    <name evidence="2" type="ORF">SAMN03080606_00958</name>
</gene>
<dbReference type="EMBL" id="FMUS01000004">
    <property type="protein sequence ID" value="SCY16031.1"/>
    <property type="molecule type" value="Genomic_DNA"/>
</dbReference>
<evidence type="ECO:0000256" key="1">
    <source>
        <dbReference type="SAM" id="Phobius"/>
    </source>
</evidence>
<feature type="transmembrane region" description="Helical" evidence="1">
    <location>
        <begin position="53"/>
        <end position="79"/>
    </location>
</feature>
<proteinExistence type="predicted"/>
<accession>A0A1G5DNI2</accession>
<keyword evidence="1" id="KW-1133">Transmembrane helix</keyword>
<sequence length="82" mass="9033">MKNYKNPWILILLIITGVVLGTLIGNALGKTIPLLSYGPEPMGLKNLEVNLNIIYFHVTLLVHINVASLIGLLLAVLIFNRL</sequence>
<dbReference type="Proteomes" id="UP000198636">
    <property type="component" value="Unassembled WGS sequence"/>
</dbReference>
<keyword evidence="1" id="KW-0472">Membrane</keyword>
<keyword evidence="3" id="KW-1185">Reference proteome</keyword>
<name>A0A1G5DNI2_9FIRM</name>
<dbReference type="OrthoDB" id="1956360at2"/>
<protein>
    <recommendedName>
        <fullName evidence="4">DUF4321 domain-containing protein</fullName>
    </recommendedName>
</protein>
<dbReference type="RefSeq" id="WP_091540594.1">
    <property type="nucleotide sequence ID" value="NZ_FMUS01000004.1"/>
</dbReference>
<dbReference type="STRING" id="1120976.SAMN03080606_00958"/>
<evidence type="ECO:0008006" key="4">
    <source>
        <dbReference type="Google" id="ProtNLM"/>
    </source>
</evidence>
<organism evidence="2 3">
    <name type="scientific">Alkaliphilus peptidifermentans DSM 18978</name>
    <dbReference type="NCBI Taxonomy" id="1120976"/>
    <lineage>
        <taxon>Bacteria</taxon>
        <taxon>Bacillati</taxon>
        <taxon>Bacillota</taxon>
        <taxon>Clostridia</taxon>
        <taxon>Peptostreptococcales</taxon>
        <taxon>Natronincolaceae</taxon>
        <taxon>Alkaliphilus</taxon>
    </lineage>
</organism>
<dbReference type="AlphaFoldDB" id="A0A1G5DNI2"/>
<dbReference type="InterPro" id="IPR025470">
    <property type="entry name" value="DUF4321"/>
</dbReference>
<evidence type="ECO:0000313" key="3">
    <source>
        <dbReference type="Proteomes" id="UP000198636"/>
    </source>
</evidence>